<proteinExistence type="predicted"/>
<reference evidence="2 3" key="1">
    <citation type="submission" date="2021-11" db="EMBL/GenBank/DDBJ databases">
        <title>Black yeast isolated from Biological Soil Crust.</title>
        <authorList>
            <person name="Kurbessoian T."/>
        </authorList>
    </citation>
    <scope>NUCLEOTIDE SEQUENCE [LARGE SCALE GENOMIC DNA]</scope>
    <source>
        <strain evidence="2 3">CCFEE 5522</strain>
    </source>
</reference>
<sequence length="325" mass="35823">MASLLSSFNRLLPFATPGTPIVQDLLHLAAICGLLYYAPQIQEWMQQRRTGGLEPDRGAPQEDELAANGGDEALEHQHNIVRDAEPDTIDADEQQGPAANLNGQLPQPLPDHVNDAAQAGPAQAVNIPTQRNVGAKKLKSIARRDQHRAYHEFQRSQGEAQRALDAEGASEREASLAAERERRRVAEAAFEAKKAEERKQKREQERRQREDEISRRELVISIVRRELEQSRMCDLFTVANQVGGDVDEEWVEKILGASGMLGRKGSVITMITSTGWAVRVSAEDMAKLYHSVMERDGGDEDGAVSHELLGKTLENCLKGQAGAAP</sequence>
<feature type="compositionally biased region" description="Basic and acidic residues" evidence="1">
    <location>
        <begin position="162"/>
        <end position="211"/>
    </location>
</feature>
<dbReference type="Proteomes" id="UP001324427">
    <property type="component" value="Unassembled WGS sequence"/>
</dbReference>
<accession>A0AAV9JCY0</accession>
<gene>
    <name evidence="2" type="ORF">LTR36_006261</name>
</gene>
<comment type="caution">
    <text evidence="2">The sequence shown here is derived from an EMBL/GenBank/DDBJ whole genome shotgun (WGS) entry which is preliminary data.</text>
</comment>
<evidence type="ECO:0000313" key="2">
    <source>
        <dbReference type="EMBL" id="KAK4542689.1"/>
    </source>
</evidence>
<feature type="region of interest" description="Disordered" evidence="1">
    <location>
        <begin position="90"/>
        <end position="115"/>
    </location>
</feature>
<feature type="compositionally biased region" description="Basic and acidic residues" evidence="1">
    <location>
        <begin position="143"/>
        <end position="154"/>
    </location>
</feature>
<name>A0AAV9JCY0_9PEZI</name>
<evidence type="ECO:0000256" key="1">
    <source>
        <dbReference type="SAM" id="MobiDB-lite"/>
    </source>
</evidence>
<protein>
    <submittedName>
        <fullName evidence="2">Uncharacterized protein</fullName>
    </submittedName>
</protein>
<feature type="region of interest" description="Disordered" evidence="1">
    <location>
        <begin position="143"/>
        <end position="211"/>
    </location>
</feature>
<dbReference type="AlphaFoldDB" id="A0AAV9JCY0"/>
<dbReference type="EMBL" id="JAVFHQ010000039">
    <property type="protein sequence ID" value="KAK4542689.1"/>
    <property type="molecule type" value="Genomic_DNA"/>
</dbReference>
<evidence type="ECO:0000313" key="3">
    <source>
        <dbReference type="Proteomes" id="UP001324427"/>
    </source>
</evidence>
<keyword evidence="3" id="KW-1185">Reference proteome</keyword>
<organism evidence="2 3">
    <name type="scientific">Oleoguttula mirabilis</name>
    <dbReference type="NCBI Taxonomy" id="1507867"/>
    <lineage>
        <taxon>Eukaryota</taxon>
        <taxon>Fungi</taxon>
        <taxon>Dikarya</taxon>
        <taxon>Ascomycota</taxon>
        <taxon>Pezizomycotina</taxon>
        <taxon>Dothideomycetes</taxon>
        <taxon>Dothideomycetidae</taxon>
        <taxon>Mycosphaerellales</taxon>
        <taxon>Teratosphaeriaceae</taxon>
        <taxon>Oleoguttula</taxon>
    </lineage>
</organism>